<dbReference type="Proteomes" id="UP000277424">
    <property type="component" value="Unassembled WGS sequence"/>
</dbReference>
<accession>A0A420WAN0</accession>
<dbReference type="InterPro" id="IPR051785">
    <property type="entry name" value="MMCE/EMCE_epimerase"/>
</dbReference>
<proteinExistence type="predicted"/>
<keyword evidence="3" id="KW-0456">Lyase</keyword>
<dbReference type="RefSeq" id="WP_008943726.1">
    <property type="nucleotide sequence ID" value="NZ_RBIG01000004.1"/>
</dbReference>
<keyword evidence="3" id="KW-0223">Dioxygenase</keyword>
<dbReference type="AlphaFoldDB" id="A0A420WAN0"/>
<dbReference type="CDD" id="cd06587">
    <property type="entry name" value="VOC"/>
    <property type="match status" value="1"/>
</dbReference>
<dbReference type="PANTHER" id="PTHR43048:SF3">
    <property type="entry name" value="METHYLMALONYL-COA EPIMERASE, MITOCHONDRIAL"/>
    <property type="match status" value="1"/>
</dbReference>
<dbReference type="GO" id="GO:0004493">
    <property type="term" value="F:methylmalonyl-CoA epimerase activity"/>
    <property type="evidence" value="ECO:0007669"/>
    <property type="project" value="TreeGrafter"/>
</dbReference>
<dbReference type="SUPFAM" id="SSF54593">
    <property type="entry name" value="Glyoxalase/Bleomycin resistance protein/Dihydroxybiphenyl dioxygenase"/>
    <property type="match status" value="1"/>
</dbReference>
<dbReference type="PROSITE" id="PS51819">
    <property type="entry name" value="VOC"/>
    <property type="match status" value="1"/>
</dbReference>
<dbReference type="GO" id="GO:0046491">
    <property type="term" value="P:L-methylmalonyl-CoA metabolic process"/>
    <property type="evidence" value="ECO:0007669"/>
    <property type="project" value="TreeGrafter"/>
</dbReference>
<evidence type="ECO:0000313" key="3">
    <source>
        <dbReference type="EMBL" id="RKQ67992.1"/>
    </source>
</evidence>
<dbReference type="InterPro" id="IPR004360">
    <property type="entry name" value="Glyas_Fos-R_dOase_dom"/>
</dbReference>
<sequence>MKQVVPLEIGICTPDIDRLLPFYTKLLGCEPVGDVSVPTDKAKSAGLSTAGYRVVRLQTPYGERIKLLQPQTPAEAPSISAFVLDRYGMAYMTFIVSDLDAVVKKLKKAEINILSGEDKVEVRPGTFLVFCEDPDGNVVEFVQYDDVKAYRPDVK</sequence>
<evidence type="ECO:0000256" key="1">
    <source>
        <dbReference type="ARBA" id="ARBA00022723"/>
    </source>
</evidence>
<dbReference type="InterPro" id="IPR029068">
    <property type="entry name" value="Glyas_Bleomycin-R_OHBP_Dase"/>
</dbReference>
<organism evidence="3 4">
    <name type="scientific">Oceanibaculum indicum</name>
    <dbReference type="NCBI Taxonomy" id="526216"/>
    <lineage>
        <taxon>Bacteria</taxon>
        <taxon>Pseudomonadati</taxon>
        <taxon>Pseudomonadota</taxon>
        <taxon>Alphaproteobacteria</taxon>
        <taxon>Rhodospirillales</taxon>
        <taxon>Oceanibaculaceae</taxon>
        <taxon>Oceanibaculum</taxon>
    </lineage>
</organism>
<reference evidence="3 4" key="1">
    <citation type="submission" date="2018-10" db="EMBL/GenBank/DDBJ databases">
        <title>Comparative analysis of microorganisms from saline springs in Andes Mountain Range, Colombia.</title>
        <authorList>
            <person name="Rubin E."/>
        </authorList>
    </citation>
    <scope>NUCLEOTIDE SEQUENCE [LARGE SCALE GENOMIC DNA]</scope>
    <source>
        <strain evidence="3 4">USBA 36</strain>
    </source>
</reference>
<evidence type="ECO:0000259" key="2">
    <source>
        <dbReference type="PROSITE" id="PS51819"/>
    </source>
</evidence>
<dbReference type="GO" id="GO:0046872">
    <property type="term" value="F:metal ion binding"/>
    <property type="evidence" value="ECO:0007669"/>
    <property type="project" value="UniProtKB-KW"/>
</dbReference>
<evidence type="ECO:0000313" key="4">
    <source>
        <dbReference type="Proteomes" id="UP000277424"/>
    </source>
</evidence>
<dbReference type="InterPro" id="IPR037523">
    <property type="entry name" value="VOC_core"/>
</dbReference>
<comment type="caution">
    <text evidence="3">The sequence shown here is derived from an EMBL/GenBank/DDBJ whole genome shotgun (WGS) entry which is preliminary data.</text>
</comment>
<dbReference type="Gene3D" id="3.10.180.10">
    <property type="entry name" value="2,3-Dihydroxybiphenyl 1,2-Dioxygenase, domain 1"/>
    <property type="match status" value="1"/>
</dbReference>
<name>A0A420WAN0_9PROT</name>
<gene>
    <name evidence="3" type="ORF">BCL74_3309</name>
</gene>
<keyword evidence="1" id="KW-0479">Metal-binding</keyword>
<feature type="domain" description="VOC" evidence="2">
    <location>
        <begin position="5"/>
        <end position="144"/>
    </location>
</feature>
<dbReference type="OrthoDB" id="9812656at2"/>
<dbReference type="EMBL" id="RBIG01000004">
    <property type="protein sequence ID" value="RKQ67992.1"/>
    <property type="molecule type" value="Genomic_DNA"/>
</dbReference>
<dbReference type="Pfam" id="PF00903">
    <property type="entry name" value="Glyoxalase"/>
    <property type="match status" value="1"/>
</dbReference>
<keyword evidence="3" id="KW-0560">Oxidoreductase</keyword>
<dbReference type="PANTHER" id="PTHR43048">
    <property type="entry name" value="METHYLMALONYL-COA EPIMERASE"/>
    <property type="match status" value="1"/>
</dbReference>
<dbReference type="GO" id="GO:0016829">
    <property type="term" value="F:lyase activity"/>
    <property type="evidence" value="ECO:0007669"/>
    <property type="project" value="UniProtKB-KW"/>
</dbReference>
<dbReference type="GO" id="GO:0051213">
    <property type="term" value="F:dioxygenase activity"/>
    <property type="evidence" value="ECO:0007669"/>
    <property type="project" value="UniProtKB-KW"/>
</dbReference>
<protein>
    <submittedName>
        <fullName evidence="3">Catechol 2,3-dioxygenase-like lactoylglutathione lyase family enzyme</fullName>
    </submittedName>
</protein>